<dbReference type="AlphaFoldDB" id="A0A0R1MDP3"/>
<protein>
    <recommendedName>
        <fullName evidence="4">Glucosamine-6-phosphate deaminase</fullName>
        <ecNumber evidence="4">3.5.99.6</ecNumber>
    </recommendedName>
    <alternativeName>
        <fullName evidence="4">GlcN6P deaminase</fullName>
        <shortName evidence="4">GNPDA</shortName>
    </alternativeName>
    <alternativeName>
        <fullName evidence="4">Glucosamine-6-phosphate isomerase</fullName>
    </alternativeName>
</protein>
<organism evidence="6 7">
    <name type="scientific">Liquorilactobacillus oeni DSM 19972</name>
    <dbReference type="NCBI Taxonomy" id="1423777"/>
    <lineage>
        <taxon>Bacteria</taxon>
        <taxon>Bacillati</taxon>
        <taxon>Bacillota</taxon>
        <taxon>Bacilli</taxon>
        <taxon>Lactobacillales</taxon>
        <taxon>Lactobacillaceae</taxon>
        <taxon>Liquorilactobacillus</taxon>
    </lineage>
</organism>
<dbReference type="NCBIfam" id="TIGR00502">
    <property type="entry name" value="nagB"/>
    <property type="match status" value="1"/>
</dbReference>
<evidence type="ECO:0000313" key="7">
    <source>
        <dbReference type="Proteomes" id="UP000051686"/>
    </source>
</evidence>
<comment type="catalytic activity">
    <reaction evidence="1 4">
        <text>alpha-D-glucosamine 6-phosphate + H2O = beta-D-fructose 6-phosphate + NH4(+)</text>
        <dbReference type="Rhea" id="RHEA:12172"/>
        <dbReference type="ChEBI" id="CHEBI:15377"/>
        <dbReference type="ChEBI" id="CHEBI:28938"/>
        <dbReference type="ChEBI" id="CHEBI:57634"/>
        <dbReference type="ChEBI" id="CHEBI:75989"/>
        <dbReference type="EC" id="3.5.99.6"/>
    </reaction>
</comment>
<dbReference type="GO" id="GO:0042802">
    <property type="term" value="F:identical protein binding"/>
    <property type="evidence" value="ECO:0007669"/>
    <property type="project" value="TreeGrafter"/>
</dbReference>
<comment type="caution">
    <text evidence="4">Lacks conserved residue(s) required for the propagation of feature annotation.</text>
</comment>
<evidence type="ECO:0000256" key="1">
    <source>
        <dbReference type="ARBA" id="ARBA00000644"/>
    </source>
</evidence>
<accession>A0A0R1MDP3</accession>
<dbReference type="GO" id="GO:0019262">
    <property type="term" value="P:N-acetylneuraminate catabolic process"/>
    <property type="evidence" value="ECO:0007669"/>
    <property type="project" value="UniProtKB-UniRule"/>
</dbReference>
<dbReference type="PANTHER" id="PTHR11280">
    <property type="entry name" value="GLUCOSAMINE-6-PHOSPHATE ISOMERASE"/>
    <property type="match status" value="1"/>
</dbReference>
<dbReference type="GO" id="GO:0016853">
    <property type="term" value="F:isomerase activity"/>
    <property type="evidence" value="ECO:0007669"/>
    <property type="project" value="UniProtKB-KW"/>
</dbReference>
<name>A0A0R1MDP3_9LACO</name>
<dbReference type="GO" id="GO:0006043">
    <property type="term" value="P:glucosamine catabolic process"/>
    <property type="evidence" value="ECO:0007669"/>
    <property type="project" value="TreeGrafter"/>
</dbReference>
<dbReference type="GO" id="GO:0004342">
    <property type="term" value="F:glucosamine-6-phosphate deaminase activity"/>
    <property type="evidence" value="ECO:0007669"/>
    <property type="project" value="UniProtKB-UniRule"/>
</dbReference>
<feature type="active site" description="Proton acceptor; for ring-opening step" evidence="4">
    <location>
        <position position="131"/>
    </location>
</feature>
<dbReference type="Gene3D" id="3.40.50.1360">
    <property type="match status" value="1"/>
</dbReference>
<dbReference type="InterPro" id="IPR018321">
    <property type="entry name" value="Glucosamine6P_isomerase_CS"/>
</dbReference>
<dbReference type="PANTHER" id="PTHR11280:SF5">
    <property type="entry name" value="GLUCOSAMINE-6-PHOSPHATE ISOMERASE"/>
    <property type="match status" value="1"/>
</dbReference>
<evidence type="ECO:0000256" key="4">
    <source>
        <dbReference type="HAMAP-Rule" id="MF_01241"/>
    </source>
</evidence>
<dbReference type="EMBL" id="AZEH01000014">
    <property type="protein sequence ID" value="KRL06207.1"/>
    <property type="molecule type" value="Genomic_DNA"/>
</dbReference>
<dbReference type="GO" id="GO:0005737">
    <property type="term" value="C:cytoplasm"/>
    <property type="evidence" value="ECO:0007669"/>
    <property type="project" value="TreeGrafter"/>
</dbReference>
<comment type="caution">
    <text evidence="6">The sequence shown here is derived from an EMBL/GenBank/DDBJ whole genome shotgun (WGS) entry which is preliminary data.</text>
</comment>
<dbReference type="PROSITE" id="PS01161">
    <property type="entry name" value="GLC_GALNAC_ISOMERASE"/>
    <property type="match status" value="1"/>
</dbReference>
<evidence type="ECO:0000256" key="2">
    <source>
        <dbReference type="ARBA" id="ARBA00022801"/>
    </source>
</evidence>
<evidence type="ECO:0000256" key="3">
    <source>
        <dbReference type="ARBA" id="ARBA00023277"/>
    </source>
</evidence>
<feature type="active site" description="Proton acceptor; for enolization step" evidence="4">
    <location>
        <position position="63"/>
    </location>
</feature>
<keyword evidence="7" id="KW-1185">Reference proteome</keyword>
<evidence type="ECO:0000259" key="5">
    <source>
        <dbReference type="Pfam" id="PF01182"/>
    </source>
</evidence>
<dbReference type="CDD" id="cd01399">
    <property type="entry name" value="GlcN6P_deaminase"/>
    <property type="match status" value="1"/>
</dbReference>
<evidence type="ECO:0000313" key="6">
    <source>
        <dbReference type="EMBL" id="KRL06207.1"/>
    </source>
</evidence>
<dbReference type="InterPro" id="IPR037171">
    <property type="entry name" value="NagB/RpiA_transferase-like"/>
</dbReference>
<feature type="active site" description="For ring-opening step" evidence="4">
    <location>
        <position position="136"/>
    </location>
</feature>
<dbReference type="InterPro" id="IPR004547">
    <property type="entry name" value="Glucosamine6P_isomerase"/>
</dbReference>
<comment type="pathway">
    <text evidence="4">Amino-sugar metabolism; N-acetylneuraminate degradation; D-fructose 6-phosphate from N-acetylneuraminate: step 5/5.</text>
</comment>
<dbReference type="FunFam" id="3.40.50.1360:FF:000003">
    <property type="entry name" value="Glucosamine-6-phosphate deaminase"/>
    <property type="match status" value="1"/>
</dbReference>
<dbReference type="EC" id="3.5.99.6" evidence="4"/>
<dbReference type="UniPathway" id="UPA00629">
    <property type="reaction ID" value="UER00684"/>
</dbReference>
<dbReference type="Pfam" id="PF01182">
    <property type="entry name" value="Glucosamine_iso"/>
    <property type="match status" value="1"/>
</dbReference>
<dbReference type="InterPro" id="IPR006148">
    <property type="entry name" value="Glc/Gal-6P_isomerase"/>
</dbReference>
<dbReference type="GO" id="GO:0006046">
    <property type="term" value="P:N-acetylglucosamine catabolic process"/>
    <property type="evidence" value="ECO:0007669"/>
    <property type="project" value="UniProtKB-UniRule"/>
</dbReference>
<keyword evidence="3 4" id="KW-0119">Carbohydrate metabolism</keyword>
<dbReference type="GO" id="GO:0005975">
    <property type="term" value="P:carbohydrate metabolic process"/>
    <property type="evidence" value="ECO:0007669"/>
    <property type="project" value="InterPro"/>
</dbReference>
<feature type="active site" description="For ring-opening step" evidence="4">
    <location>
        <position position="129"/>
    </location>
</feature>
<dbReference type="HAMAP" id="MF_01241">
    <property type="entry name" value="GlcN6P_deamin"/>
    <property type="match status" value="1"/>
</dbReference>
<keyword evidence="2 4" id="KW-0378">Hydrolase</keyword>
<comment type="similarity">
    <text evidence="4">Belongs to the glucosamine/galactosamine-6-phosphate isomerase family. NagB subfamily.</text>
</comment>
<gene>
    <name evidence="4" type="primary">nagB</name>
    <name evidence="6" type="ORF">FD46_GL000206</name>
</gene>
<dbReference type="PATRIC" id="fig|1423777.3.peg.217"/>
<dbReference type="Proteomes" id="UP000051686">
    <property type="component" value="Unassembled WGS sequence"/>
</dbReference>
<reference evidence="6 7" key="1">
    <citation type="journal article" date="2015" name="Genome Announc.">
        <title>Expanding the biotechnology potential of lactobacilli through comparative genomics of 213 strains and associated genera.</title>
        <authorList>
            <person name="Sun Z."/>
            <person name="Harris H.M."/>
            <person name="McCann A."/>
            <person name="Guo C."/>
            <person name="Argimon S."/>
            <person name="Zhang W."/>
            <person name="Yang X."/>
            <person name="Jeffery I.B."/>
            <person name="Cooney J.C."/>
            <person name="Kagawa T.F."/>
            <person name="Liu W."/>
            <person name="Song Y."/>
            <person name="Salvetti E."/>
            <person name="Wrobel A."/>
            <person name="Rasinkangas P."/>
            <person name="Parkhill J."/>
            <person name="Rea M.C."/>
            <person name="O'Sullivan O."/>
            <person name="Ritari J."/>
            <person name="Douillard F.P."/>
            <person name="Paul Ross R."/>
            <person name="Yang R."/>
            <person name="Briner A.E."/>
            <person name="Felis G.E."/>
            <person name="de Vos W.M."/>
            <person name="Barrangou R."/>
            <person name="Klaenhammer T.R."/>
            <person name="Caufield P.W."/>
            <person name="Cui Y."/>
            <person name="Zhang H."/>
            <person name="O'Toole P.W."/>
        </authorList>
    </citation>
    <scope>NUCLEOTIDE SEQUENCE [LARGE SCALE GENOMIC DNA]</scope>
    <source>
        <strain evidence="6 7">DSM 19972</strain>
    </source>
</reference>
<dbReference type="SUPFAM" id="SSF100950">
    <property type="entry name" value="NagB/RpiA/CoA transferase-like"/>
    <property type="match status" value="1"/>
</dbReference>
<comment type="function">
    <text evidence="4">Catalyzes the reversible isomerization-deamination of glucosamine 6-phosphate (GlcN6P) to form fructose 6-phosphate (Fru6P) and ammonium ion.</text>
</comment>
<keyword evidence="6" id="KW-0413">Isomerase</keyword>
<proteinExistence type="inferred from homology"/>
<dbReference type="STRING" id="1423777.FD46_GL000206"/>
<feature type="domain" description="Glucosamine/galactosamine-6-phosphate isomerase" evidence="5">
    <location>
        <begin position="18"/>
        <end position="222"/>
    </location>
</feature>
<sequence length="237" mass="26253">MMKIIVVKDSEQGGKEACKIFKEVLADNGTVFGLATGSTPLTTYRNLVKDDIDFSNAISVNLDEYVGIKPDNPQSYQYFMNEYLFKYKPFKHSYLPQGDAPDSKKEVERYDKVIAENPIDLQLLGIGRNGHIGFNEPGSDFNLKTHKVALSPSTIKANARFFKNEEDVPRYAYSMGIGSIMKSKKIILEAFGAQKAHAVAAMIEGPVSADCPASVLQKHNDVIVIVDEEAAAELKKR</sequence>